<protein>
    <submittedName>
        <fullName evidence="2">Uncharacterized protein</fullName>
    </submittedName>
</protein>
<sequence length="142" mass="16320">MRQKKKLGTAEKEFQDNRTKRTAEELTVTDAECGNIKKKKRQGDNEKGRDRDKKGNNKSVYLIKQKALTSKHITDTYLAPSESVEGMYLGKERQEKVTKQSNLQKHTIGQSNPRRLQEIWQKGLTRTSTLAGRKKDTISQDN</sequence>
<feature type="region of interest" description="Disordered" evidence="1">
    <location>
        <begin position="1"/>
        <end position="58"/>
    </location>
</feature>
<feature type="compositionally biased region" description="Basic and acidic residues" evidence="1">
    <location>
        <begin position="8"/>
        <end position="24"/>
    </location>
</feature>
<feature type="compositionally biased region" description="Basic and acidic residues" evidence="1">
    <location>
        <begin position="42"/>
        <end position="55"/>
    </location>
</feature>
<evidence type="ECO:0000313" key="2">
    <source>
        <dbReference type="EMBL" id="KAK6624724.1"/>
    </source>
</evidence>
<evidence type="ECO:0000256" key="1">
    <source>
        <dbReference type="SAM" id="MobiDB-lite"/>
    </source>
</evidence>
<feature type="region of interest" description="Disordered" evidence="1">
    <location>
        <begin position="93"/>
        <end position="116"/>
    </location>
</feature>
<feature type="compositionally biased region" description="Polar residues" evidence="1">
    <location>
        <begin position="99"/>
        <end position="114"/>
    </location>
</feature>
<organism evidence="2 3">
    <name type="scientific">Polyplax serrata</name>
    <name type="common">Common mouse louse</name>
    <dbReference type="NCBI Taxonomy" id="468196"/>
    <lineage>
        <taxon>Eukaryota</taxon>
        <taxon>Metazoa</taxon>
        <taxon>Ecdysozoa</taxon>
        <taxon>Arthropoda</taxon>
        <taxon>Hexapoda</taxon>
        <taxon>Insecta</taxon>
        <taxon>Pterygota</taxon>
        <taxon>Neoptera</taxon>
        <taxon>Paraneoptera</taxon>
        <taxon>Psocodea</taxon>
        <taxon>Troctomorpha</taxon>
        <taxon>Phthiraptera</taxon>
        <taxon>Anoplura</taxon>
        <taxon>Polyplacidae</taxon>
        <taxon>Polyplax</taxon>
    </lineage>
</organism>
<comment type="caution">
    <text evidence="2">The sequence shown here is derived from an EMBL/GenBank/DDBJ whole genome shotgun (WGS) entry which is preliminary data.</text>
</comment>
<reference evidence="2 3" key="1">
    <citation type="submission" date="2023-09" db="EMBL/GenBank/DDBJ databases">
        <title>Genomes of two closely related lineages of the louse Polyplax serrata with different host specificities.</title>
        <authorList>
            <person name="Martinu J."/>
            <person name="Tarabai H."/>
            <person name="Stefka J."/>
            <person name="Hypsa V."/>
        </authorList>
    </citation>
    <scope>NUCLEOTIDE SEQUENCE [LARGE SCALE GENOMIC DNA]</scope>
    <source>
        <strain evidence="2">98ZLc_SE</strain>
    </source>
</reference>
<dbReference type="Proteomes" id="UP001359485">
    <property type="component" value="Unassembled WGS sequence"/>
</dbReference>
<proteinExistence type="predicted"/>
<dbReference type="EMBL" id="JAWJWF010000046">
    <property type="protein sequence ID" value="KAK6624724.1"/>
    <property type="molecule type" value="Genomic_DNA"/>
</dbReference>
<gene>
    <name evidence="2" type="ORF">RUM44_011584</name>
</gene>
<name>A0ABR1ARY5_POLSC</name>
<evidence type="ECO:0000313" key="3">
    <source>
        <dbReference type="Proteomes" id="UP001359485"/>
    </source>
</evidence>
<keyword evidence="3" id="KW-1185">Reference proteome</keyword>
<accession>A0ABR1ARY5</accession>